<dbReference type="InterPro" id="IPR050413">
    <property type="entry name" value="TCR_beta_variable"/>
</dbReference>
<dbReference type="SMART" id="SM00409">
    <property type="entry name" value="IG"/>
    <property type="match status" value="1"/>
</dbReference>
<keyword evidence="8" id="KW-1279">T cell receptor</keyword>
<dbReference type="AlphaFoldDB" id="A0A8C0XDY6"/>
<evidence type="ECO:0000313" key="11">
    <source>
        <dbReference type="Ensembl" id="ENSCCNP00000026713.1"/>
    </source>
</evidence>
<evidence type="ECO:0000256" key="2">
    <source>
        <dbReference type="ARBA" id="ARBA00022859"/>
    </source>
</evidence>
<comment type="subunit">
    <text evidence="7">Alpha-beta TR is a heterodimer composed of an alpha and beta chain; disulfide-linked. The alpha-beta TR is associated with the transmembrane signaling CD3 coreceptor proteins to form the TR-CD3 (TcR or TCR). The assembly of alpha-beta TR heterodimers with CD3 occurs in the endoplasmic reticulum where a single alpha-beta TR heterodimer associates with one CD3D-CD3E heterodimer, one CD3G-CD3E heterodimer and one CD247 homodimer forming a stable octameric structure. CD3D-CD3E and CD3G-CD3E heterodimers preferentially associate with TR alpha and TR beta chains, respectively. The association of the CD247 homodimer is the last step of TcR assembly in the endoplasmic reticulum and is required for transport to the cell surface.</text>
</comment>
<evidence type="ECO:0000256" key="8">
    <source>
        <dbReference type="ARBA" id="ARBA00043266"/>
    </source>
</evidence>
<keyword evidence="3" id="KW-1064">Adaptive immunity</keyword>
<evidence type="ECO:0000256" key="9">
    <source>
        <dbReference type="SAM" id="SignalP"/>
    </source>
</evidence>
<dbReference type="GO" id="GO:0042101">
    <property type="term" value="C:T cell receptor complex"/>
    <property type="evidence" value="ECO:0007669"/>
    <property type="project" value="UniProtKB-KW"/>
</dbReference>
<feature type="signal peptide" evidence="9">
    <location>
        <begin position="1"/>
        <end position="21"/>
    </location>
</feature>
<evidence type="ECO:0000256" key="7">
    <source>
        <dbReference type="ARBA" id="ARBA00038651"/>
    </source>
</evidence>
<evidence type="ECO:0000256" key="4">
    <source>
        <dbReference type="ARBA" id="ARBA00023157"/>
    </source>
</evidence>
<dbReference type="InterPro" id="IPR036179">
    <property type="entry name" value="Ig-like_dom_sf"/>
</dbReference>
<dbReference type="SMART" id="SM00406">
    <property type="entry name" value="IGv"/>
    <property type="match status" value="1"/>
</dbReference>
<dbReference type="GO" id="GO:0007166">
    <property type="term" value="P:cell surface receptor signaling pathway"/>
    <property type="evidence" value="ECO:0007669"/>
    <property type="project" value="TreeGrafter"/>
</dbReference>
<evidence type="ECO:0000256" key="1">
    <source>
        <dbReference type="ARBA" id="ARBA00022729"/>
    </source>
</evidence>
<dbReference type="InterPro" id="IPR007110">
    <property type="entry name" value="Ig-like_dom"/>
</dbReference>
<dbReference type="InterPro" id="IPR013106">
    <property type="entry name" value="Ig_V-set"/>
</dbReference>
<keyword evidence="4" id="KW-1015">Disulfide bond</keyword>
<name>A0A8C0XDY6_CASCN</name>
<dbReference type="Ensembl" id="ENSCCNT00000033843.1">
    <property type="protein sequence ID" value="ENSCCNP00000026713.1"/>
    <property type="gene ID" value="ENSCCNG00000025884.1"/>
</dbReference>
<dbReference type="PROSITE" id="PS50835">
    <property type="entry name" value="IG_LIKE"/>
    <property type="match status" value="1"/>
</dbReference>
<keyword evidence="6" id="KW-0393">Immunoglobulin domain</keyword>
<evidence type="ECO:0000256" key="5">
    <source>
        <dbReference type="ARBA" id="ARBA00023170"/>
    </source>
</evidence>
<evidence type="ECO:0000256" key="3">
    <source>
        <dbReference type="ARBA" id="ARBA00023130"/>
    </source>
</evidence>
<proteinExistence type="predicted"/>
<dbReference type="InterPro" id="IPR003599">
    <property type="entry name" value="Ig_sub"/>
</dbReference>
<dbReference type="SUPFAM" id="SSF48726">
    <property type="entry name" value="Immunoglobulin"/>
    <property type="match status" value="1"/>
</dbReference>
<keyword evidence="5" id="KW-0675">Receptor</keyword>
<dbReference type="Pfam" id="PF07686">
    <property type="entry name" value="V-set"/>
    <property type="match status" value="1"/>
</dbReference>
<protein>
    <recommendedName>
        <fullName evidence="10">Ig-like domain-containing protein</fullName>
    </recommendedName>
</protein>
<sequence>MGTRLLCWVVLCLLGAGTADADITQTPKSQVLKTGKHVKIECLQDMNHNNMFWYRQDPGLGLRLLYYSYGVRSTEKGEVPDGYNVTRPCTEDFLLTLESATPSQTSVYFCASSLSTVLHGGFLFAHKDKGVTTQYLELSDTLGRFFNHWEPWSSEHLQQYDLSLC</sequence>
<dbReference type="GO" id="GO:0002250">
    <property type="term" value="P:adaptive immune response"/>
    <property type="evidence" value="ECO:0007669"/>
    <property type="project" value="UniProtKB-KW"/>
</dbReference>
<feature type="domain" description="Ig-like" evidence="10">
    <location>
        <begin position="21"/>
        <end position="110"/>
    </location>
</feature>
<feature type="chain" id="PRO_5034162136" description="Ig-like domain-containing protein" evidence="9">
    <location>
        <begin position="22"/>
        <end position="165"/>
    </location>
</feature>
<dbReference type="Gene3D" id="2.60.40.10">
    <property type="entry name" value="Immunoglobulins"/>
    <property type="match status" value="1"/>
</dbReference>
<evidence type="ECO:0000256" key="6">
    <source>
        <dbReference type="ARBA" id="ARBA00023319"/>
    </source>
</evidence>
<evidence type="ECO:0000259" key="10">
    <source>
        <dbReference type="PROSITE" id="PS50835"/>
    </source>
</evidence>
<organism evidence="11">
    <name type="scientific">Castor canadensis</name>
    <name type="common">American beaver</name>
    <dbReference type="NCBI Taxonomy" id="51338"/>
    <lineage>
        <taxon>Eukaryota</taxon>
        <taxon>Metazoa</taxon>
        <taxon>Chordata</taxon>
        <taxon>Craniata</taxon>
        <taxon>Vertebrata</taxon>
        <taxon>Euteleostomi</taxon>
        <taxon>Mammalia</taxon>
        <taxon>Eutheria</taxon>
        <taxon>Euarchontoglires</taxon>
        <taxon>Glires</taxon>
        <taxon>Rodentia</taxon>
        <taxon>Castorimorpha</taxon>
        <taxon>Castoridae</taxon>
        <taxon>Castor</taxon>
    </lineage>
</organism>
<dbReference type="PANTHER" id="PTHR23268">
    <property type="entry name" value="T-CELL RECEPTOR BETA CHAIN"/>
    <property type="match status" value="1"/>
</dbReference>
<dbReference type="InterPro" id="IPR013783">
    <property type="entry name" value="Ig-like_fold"/>
</dbReference>
<reference evidence="11" key="1">
    <citation type="submission" date="2023-09" db="UniProtKB">
        <authorList>
            <consortium name="Ensembl"/>
        </authorList>
    </citation>
    <scope>IDENTIFICATION</scope>
</reference>
<keyword evidence="1 9" id="KW-0732">Signal</keyword>
<keyword evidence="2" id="KW-0391">Immunity</keyword>
<accession>A0A8C0XDY6</accession>
<dbReference type="PANTHER" id="PTHR23268:SF19">
    <property type="entry name" value="T CELL RECEPTOR BETA VARIABLE 6-2-RELATED"/>
    <property type="match status" value="1"/>
</dbReference>